<dbReference type="HOGENOM" id="CLU_176100_0_0_6"/>
<evidence type="ECO:0000313" key="2">
    <source>
        <dbReference type="EMBL" id="CAQ88327.1"/>
    </source>
</evidence>
<dbReference type="AlphaFoldDB" id="B7LL99"/>
<dbReference type="KEGG" id="efe:EFER_0791"/>
<dbReference type="Pfam" id="PF10810">
    <property type="entry name" value="DUF2545"/>
    <property type="match status" value="1"/>
</dbReference>
<accession>B7LL99</accession>
<sequence>MAMIYIWAFLVVSILCVSGYIGQVLGWASAISSLIGMIILTAMIYYFTSWVTGGNEIVTGIFLFLAPACGLMIRFMVGYGRR</sequence>
<reference evidence="3" key="1">
    <citation type="journal article" date="2009" name="PLoS Genet.">
        <title>Organised genome dynamics in the Escherichia coli species results in highly diverse adaptive paths.</title>
        <authorList>
            <person name="Touchon M."/>
            <person name="Hoede C."/>
            <person name="Tenaillon O."/>
            <person name="Barbe V."/>
            <person name="Baeriswyl S."/>
            <person name="Bidet P."/>
            <person name="Bingen E."/>
            <person name="Bonacorsi S."/>
            <person name="Bouchier C."/>
            <person name="Bouvet O."/>
            <person name="Calteau A."/>
            <person name="Chiapello H."/>
            <person name="Clermont O."/>
            <person name="Cruveiller S."/>
            <person name="Danchin A."/>
            <person name="Diard M."/>
            <person name="Dossat C."/>
            <person name="Karoui M.E."/>
            <person name="Frapy E."/>
            <person name="Garry L."/>
            <person name="Ghigo J.M."/>
            <person name="Gilles A.M."/>
            <person name="Johnson J."/>
            <person name="Le Bouguenec C."/>
            <person name="Lescat M."/>
            <person name="Mangenot S."/>
            <person name="Martinez-Jehanne V."/>
            <person name="Matic I."/>
            <person name="Nassif X."/>
            <person name="Oztas S."/>
            <person name="Petit M.A."/>
            <person name="Pichon C."/>
            <person name="Rouy Z."/>
            <person name="Ruf C.S."/>
            <person name="Schneider D."/>
            <person name="Tourret J."/>
            <person name="Vacherie B."/>
            <person name="Vallenet D."/>
            <person name="Medigue C."/>
            <person name="Rocha E.P.C."/>
            <person name="Denamur E."/>
        </authorList>
    </citation>
    <scope>NUCLEOTIDE SEQUENCE [LARGE SCALE GENOMIC DNA]</scope>
    <source>
        <strain evidence="3">ATCC 35469 / DSM 13698 / BCRC 15582 / CCUG 18766 / IAM 14443 / JCM 21226 / LMG 7866 / NBRC 102419 / NCTC 12128 / CDC 0568-73</strain>
    </source>
</reference>
<organism evidence="2 3">
    <name type="scientific">Escherichia fergusonii (strain ATCC 35469 / DSM 13698 / CCUG 18766 / IAM 14443 / JCM 21226 / LMG 7866 / NBRC 102419 / NCTC 12128 / CDC 0568-73)</name>
    <dbReference type="NCBI Taxonomy" id="585054"/>
    <lineage>
        <taxon>Bacteria</taxon>
        <taxon>Pseudomonadati</taxon>
        <taxon>Pseudomonadota</taxon>
        <taxon>Gammaproteobacteria</taxon>
        <taxon>Enterobacterales</taxon>
        <taxon>Enterobacteriaceae</taxon>
        <taxon>Escherichia</taxon>
    </lineage>
</organism>
<feature type="transmembrane region" description="Helical" evidence="1">
    <location>
        <begin position="6"/>
        <end position="27"/>
    </location>
</feature>
<name>B7LL99_ESCF3</name>
<keyword evidence="1" id="KW-1133">Transmembrane helix</keyword>
<protein>
    <recommendedName>
        <fullName evidence="4">YfdY family protein</fullName>
    </recommendedName>
</protein>
<evidence type="ECO:0008006" key="4">
    <source>
        <dbReference type="Google" id="ProtNLM"/>
    </source>
</evidence>
<keyword evidence="1" id="KW-0472">Membrane</keyword>
<dbReference type="Proteomes" id="UP000000745">
    <property type="component" value="Chromosome"/>
</dbReference>
<evidence type="ECO:0000313" key="3">
    <source>
        <dbReference type="Proteomes" id="UP000000745"/>
    </source>
</evidence>
<keyword evidence="3" id="KW-1185">Reference proteome</keyword>
<gene>
    <name evidence="2" type="ordered locus">EFER_0791</name>
</gene>
<proteinExistence type="predicted"/>
<feature type="transmembrane region" description="Helical" evidence="1">
    <location>
        <begin position="34"/>
        <end position="51"/>
    </location>
</feature>
<dbReference type="InterPro" id="IPR024470">
    <property type="entry name" value="DUF2545"/>
</dbReference>
<feature type="transmembrane region" description="Helical" evidence="1">
    <location>
        <begin position="57"/>
        <end position="77"/>
    </location>
</feature>
<keyword evidence="1" id="KW-0812">Transmembrane</keyword>
<evidence type="ECO:0000256" key="1">
    <source>
        <dbReference type="SAM" id="Phobius"/>
    </source>
</evidence>
<dbReference type="EMBL" id="CU928158">
    <property type="protein sequence ID" value="CAQ88327.1"/>
    <property type="molecule type" value="Genomic_DNA"/>
</dbReference>